<proteinExistence type="predicted"/>
<protein>
    <submittedName>
        <fullName evidence="1">Uncharacterized protein</fullName>
    </submittedName>
</protein>
<sequence length="50" mass="5396">MGLFDSVWVSCPACNAPVEFQSKGSDDAYLRSFTPENAPKDVMVDAEKAA</sequence>
<organism evidence="1">
    <name type="scientific">marine sediment metagenome</name>
    <dbReference type="NCBI Taxonomy" id="412755"/>
    <lineage>
        <taxon>unclassified sequences</taxon>
        <taxon>metagenomes</taxon>
        <taxon>ecological metagenomes</taxon>
    </lineage>
</organism>
<reference evidence="1" key="1">
    <citation type="journal article" date="2015" name="Nature">
        <title>Complex archaea that bridge the gap between prokaryotes and eukaryotes.</title>
        <authorList>
            <person name="Spang A."/>
            <person name="Saw J.H."/>
            <person name="Jorgensen S.L."/>
            <person name="Zaremba-Niedzwiedzka K."/>
            <person name="Martijn J."/>
            <person name="Lind A.E."/>
            <person name="van Eijk R."/>
            <person name="Schleper C."/>
            <person name="Guy L."/>
            <person name="Ettema T.J."/>
        </authorList>
    </citation>
    <scope>NUCLEOTIDE SEQUENCE</scope>
</reference>
<dbReference type="EMBL" id="LAZR01043288">
    <property type="protein sequence ID" value="KKL07448.1"/>
    <property type="molecule type" value="Genomic_DNA"/>
</dbReference>
<name>A0A0F9D5U5_9ZZZZ</name>
<evidence type="ECO:0000313" key="1">
    <source>
        <dbReference type="EMBL" id="KKL07448.1"/>
    </source>
</evidence>
<dbReference type="AlphaFoldDB" id="A0A0F9D5U5"/>
<accession>A0A0F9D5U5</accession>
<comment type="caution">
    <text evidence="1">The sequence shown here is derived from an EMBL/GenBank/DDBJ whole genome shotgun (WGS) entry which is preliminary data.</text>
</comment>
<gene>
    <name evidence="1" type="ORF">LCGC14_2585900</name>
</gene>